<dbReference type="Proteomes" id="UP000218785">
    <property type="component" value="Chromosome"/>
</dbReference>
<dbReference type="EMBL" id="AP018248">
    <property type="protein sequence ID" value="BAY99303.1"/>
    <property type="molecule type" value="Genomic_DNA"/>
</dbReference>
<accession>A0A1Z4N0R4</accession>
<evidence type="ECO:0000313" key="2">
    <source>
        <dbReference type="Proteomes" id="UP000218785"/>
    </source>
</evidence>
<sequence>MDCLRFQSLIGIYGIQSLKAEKGTVIRSQSIVSIPHRELEYVIALDFDLQYKYSTNSLVKIKKFVWSIHCELKLLYLYLIQANAKPKCRPPPVEMRT</sequence>
<dbReference type="KEGG" id="ttq:NIES37_32820"/>
<evidence type="ECO:0000313" key="1">
    <source>
        <dbReference type="EMBL" id="BAY99303.1"/>
    </source>
</evidence>
<organism evidence="1 2">
    <name type="scientific">Tolypothrix tenuis PCC 7101</name>
    <dbReference type="NCBI Taxonomy" id="231146"/>
    <lineage>
        <taxon>Bacteria</taxon>
        <taxon>Bacillati</taxon>
        <taxon>Cyanobacteriota</taxon>
        <taxon>Cyanophyceae</taxon>
        <taxon>Nostocales</taxon>
        <taxon>Tolypothrichaceae</taxon>
        <taxon>Tolypothrix</taxon>
    </lineage>
</organism>
<keyword evidence="2" id="KW-1185">Reference proteome</keyword>
<reference evidence="1 2" key="1">
    <citation type="submission" date="2017-06" db="EMBL/GenBank/DDBJ databases">
        <title>Genome sequencing of cyanobaciteial culture collection at National Institute for Environmental Studies (NIES).</title>
        <authorList>
            <person name="Hirose Y."/>
            <person name="Shimura Y."/>
            <person name="Fujisawa T."/>
            <person name="Nakamura Y."/>
            <person name="Kawachi M."/>
        </authorList>
    </citation>
    <scope>NUCLEOTIDE SEQUENCE [LARGE SCALE GENOMIC DNA]</scope>
    <source>
        <strain evidence="1 2">NIES-37</strain>
    </source>
</reference>
<name>A0A1Z4N0R4_9CYAN</name>
<dbReference type="AlphaFoldDB" id="A0A1Z4N0R4"/>
<proteinExistence type="predicted"/>
<protein>
    <submittedName>
        <fullName evidence="1">Uncharacterized protein</fullName>
    </submittedName>
</protein>
<gene>
    <name evidence="1" type="ORF">NIES37_32820</name>
</gene>